<dbReference type="PIRSF" id="PIRSF000110">
    <property type="entry name" value="G6PD"/>
    <property type="match status" value="1"/>
</dbReference>
<evidence type="ECO:0000256" key="1">
    <source>
        <dbReference type="ARBA" id="ARBA00004937"/>
    </source>
</evidence>
<reference evidence="9" key="1">
    <citation type="journal article" date="2019" name="Int. J. Syst. Evol. Microbiol.">
        <title>The Global Catalogue of Microorganisms (GCM) 10K type strain sequencing project: providing services to taxonomists for standard genome sequencing and annotation.</title>
        <authorList>
            <consortium name="The Broad Institute Genomics Platform"/>
            <consortium name="The Broad Institute Genome Sequencing Center for Infectious Disease"/>
            <person name="Wu L."/>
            <person name="Ma J."/>
        </authorList>
    </citation>
    <scope>NUCLEOTIDE SEQUENCE [LARGE SCALE GENOMIC DNA]</scope>
    <source>
        <strain evidence="9">JCM 16540</strain>
    </source>
</reference>
<dbReference type="Pfam" id="PF02781">
    <property type="entry name" value="G6PD_C"/>
    <property type="match status" value="1"/>
</dbReference>
<comment type="pathway">
    <text evidence="1">Carbohydrate degradation; pentose phosphate pathway; D-ribulose 5-phosphate from D-glucose 6-phosphate (oxidative stage): step 1/3.</text>
</comment>
<dbReference type="EMBL" id="BAAAYR010000004">
    <property type="protein sequence ID" value="GAA3574648.1"/>
    <property type="molecule type" value="Genomic_DNA"/>
</dbReference>
<keyword evidence="3" id="KW-0521">NADP</keyword>
<evidence type="ECO:0000256" key="3">
    <source>
        <dbReference type="ARBA" id="ARBA00022857"/>
    </source>
</evidence>
<accession>A0ABP6XYT0</accession>
<dbReference type="Gene3D" id="3.30.360.10">
    <property type="entry name" value="Dihydrodipicolinate Reductase, domain 2"/>
    <property type="match status" value="1"/>
</dbReference>
<dbReference type="PRINTS" id="PR00079">
    <property type="entry name" value="G6PDHDRGNASE"/>
</dbReference>
<comment type="caution">
    <text evidence="8">The sequence shown here is derived from an EMBL/GenBank/DDBJ whole genome shotgun (WGS) entry which is preliminary data.</text>
</comment>
<evidence type="ECO:0000256" key="4">
    <source>
        <dbReference type="ARBA" id="ARBA00023002"/>
    </source>
</evidence>
<evidence type="ECO:0000256" key="2">
    <source>
        <dbReference type="ARBA" id="ARBA00022526"/>
    </source>
</evidence>
<evidence type="ECO:0000259" key="7">
    <source>
        <dbReference type="Pfam" id="PF02781"/>
    </source>
</evidence>
<dbReference type="SUPFAM" id="SSF55347">
    <property type="entry name" value="Glyceraldehyde-3-phosphate dehydrogenase-like, C-terminal domain"/>
    <property type="match status" value="1"/>
</dbReference>
<keyword evidence="4" id="KW-0560">Oxidoreductase</keyword>
<keyword evidence="2" id="KW-0313">Glucose metabolism</keyword>
<dbReference type="Gene3D" id="3.40.50.720">
    <property type="entry name" value="NAD(P)-binding Rossmann-like Domain"/>
    <property type="match status" value="1"/>
</dbReference>
<dbReference type="SUPFAM" id="SSF51735">
    <property type="entry name" value="NAD(P)-binding Rossmann-fold domains"/>
    <property type="match status" value="1"/>
</dbReference>
<organism evidence="8 9">
    <name type="scientific">Microlunatus spumicola</name>
    <dbReference type="NCBI Taxonomy" id="81499"/>
    <lineage>
        <taxon>Bacteria</taxon>
        <taxon>Bacillati</taxon>
        <taxon>Actinomycetota</taxon>
        <taxon>Actinomycetes</taxon>
        <taxon>Propionibacteriales</taxon>
        <taxon>Propionibacteriaceae</taxon>
        <taxon>Microlunatus</taxon>
    </lineage>
</organism>
<feature type="domain" description="Glucose-6-phosphate dehydrogenase NAD-binding" evidence="6">
    <location>
        <begin position="31"/>
        <end position="197"/>
    </location>
</feature>
<dbReference type="InterPro" id="IPR022674">
    <property type="entry name" value="G6P_DH_NAD-bd"/>
</dbReference>
<dbReference type="Proteomes" id="UP001500767">
    <property type="component" value="Unassembled WGS sequence"/>
</dbReference>
<evidence type="ECO:0000313" key="9">
    <source>
        <dbReference type="Proteomes" id="UP001500767"/>
    </source>
</evidence>
<feature type="domain" description="Glucose-6-phosphate dehydrogenase C-terminal" evidence="7">
    <location>
        <begin position="201"/>
        <end position="475"/>
    </location>
</feature>
<dbReference type="InterPro" id="IPR036291">
    <property type="entry name" value="NAD(P)-bd_dom_sf"/>
</dbReference>
<protein>
    <submittedName>
        <fullName evidence="8">Glucose-6-phosphate dehydrogenase</fullName>
    </submittedName>
</protein>
<name>A0ABP6XYT0_9ACTN</name>
<dbReference type="InterPro" id="IPR001282">
    <property type="entry name" value="G6P_DH"/>
</dbReference>
<evidence type="ECO:0000259" key="6">
    <source>
        <dbReference type="Pfam" id="PF00479"/>
    </source>
</evidence>
<dbReference type="PANTHER" id="PTHR23429">
    <property type="entry name" value="GLUCOSE-6-PHOSPHATE 1-DEHYDROGENASE G6PD"/>
    <property type="match status" value="1"/>
</dbReference>
<keyword evidence="5" id="KW-0119">Carbohydrate metabolism</keyword>
<sequence length="479" mass="51139">MTPMSISSATPAPDLTVQGAEVPDPHIATLVLLGASGDLANRLLMPALGKLLDAEPQRRGIELLGAGAEDWDAQTWTDHLKDSLTAAEVSAETIDALLATTSYQQADVTSAADLERLVKAAKPAPALYFALPPAVTAKACDALADVALPDGTVLVLEKPFGTDVASAKALNARLATLVPEERTFRVDHFLGRATVLNLLGVRFANRIFEPVWNNQHVESVDIVFDEQLTLEGRARYYDKAGALVDMIQSHLLQVMALVAMNPVGEVSAFDLREAKAEILRAARVWGGDPASASRRARYAAGDVDGRQVPDYAAEPGVDASRGTETLAEVVLEVDSWRWAGVPFRLRSGKAVGVARKEVVVTFKPVPHLPTGLTGACEPDRLRLVMGPDAIALDLNVNGEDDPMGIDRVSLDTQLHPGRLPAYGEVLAGVLDGDPLLAVRGDTAVECWRIVDAVLDAWAKDETPLQTYPAGTQGPEGWPV</sequence>
<proteinExistence type="predicted"/>
<gene>
    <name evidence="8" type="primary">zwf_3</name>
    <name evidence="8" type="ORF">GCM10022197_34620</name>
</gene>
<evidence type="ECO:0000313" key="8">
    <source>
        <dbReference type="EMBL" id="GAA3574648.1"/>
    </source>
</evidence>
<dbReference type="InterPro" id="IPR022675">
    <property type="entry name" value="G6P_DH_C"/>
</dbReference>
<evidence type="ECO:0000256" key="5">
    <source>
        <dbReference type="ARBA" id="ARBA00023277"/>
    </source>
</evidence>
<dbReference type="PANTHER" id="PTHR23429:SF0">
    <property type="entry name" value="GLUCOSE-6-PHOSPHATE 1-DEHYDROGENASE"/>
    <property type="match status" value="1"/>
</dbReference>
<dbReference type="Pfam" id="PF00479">
    <property type="entry name" value="G6PD_N"/>
    <property type="match status" value="1"/>
</dbReference>
<keyword evidence="9" id="KW-1185">Reference proteome</keyword>
<dbReference type="NCBIfam" id="NF009492">
    <property type="entry name" value="PRK12853.1-3"/>
    <property type="match status" value="1"/>
</dbReference>